<dbReference type="GO" id="GO:0007165">
    <property type="term" value="P:signal transduction"/>
    <property type="evidence" value="ECO:0007669"/>
    <property type="project" value="UniProtKB-KW"/>
</dbReference>
<dbReference type="Pfam" id="PF00672">
    <property type="entry name" value="HAMP"/>
    <property type="match status" value="1"/>
</dbReference>
<evidence type="ECO:0000313" key="10">
    <source>
        <dbReference type="EMBL" id="MBS4188281.1"/>
    </source>
</evidence>
<proteinExistence type="inferred from homology"/>
<comment type="subcellular location">
    <subcellularLocation>
        <location evidence="1">Cell membrane</location>
    </subcellularLocation>
</comment>
<reference evidence="10" key="1">
    <citation type="submission" date="2021-05" db="EMBL/GenBank/DDBJ databases">
        <title>Novel Bacillus species.</title>
        <authorList>
            <person name="Liu G."/>
        </authorList>
    </citation>
    <scope>NUCLEOTIDE SEQUENCE</scope>
    <source>
        <strain evidence="10 12">FJAT-50051</strain>
    </source>
</reference>
<comment type="caution">
    <text evidence="10">The sequence shown here is derived from an EMBL/GenBank/DDBJ whole genome shotgun (WGS) entry which is preliminary data.</text>
</comment>
<accession>A0A942TAZ3</accession>
<dbReference type="EMBL" id="JAGYPE010000010">
    <property type="protein sequence ID" value="MBS4188281.1"/>
    <property type="molecule type" value="Genomic_DNA"/>
</dbReference>
<keyword evidence="2" id="KW-1003">Cell membrane</keyword>
<dbReference type="Proteomes" id="UP000677265">
    <property type="component" value="Unassembled WGS sequence"/>
</dbReference>
<dbReference type="Gene3D" id="6.10.340.10">
    <property type="match status" value="1"/>
</dbReference>
<evidence type="ECO:0000256" key="3">
    <source>
        <dbReference type="ARBA" id="ARBA00023136"/>
    </source>
</evidence>
<dbReference type="PANTHER" id="PTHR32089">
    <property type="entry name" value="METHYL-ACCEPTING CHEMOTAXIS PROTEIN MCPB"/>
    <property type="match status" value="1"/>
</dbReference>
<dbReference type="InterPro" id="IPR003660">
    <property type="entry name" value="HAMP_dom"/>
</dbReference>
<dbReference type="PROSITE" id="PS50111">
    <property type="entry name" value="CHEMOTAXIS_TRANSDUC_2"/>
    <property type="match status" value="1"/>
</dbReference>
<evidence type="ECO:0000256" key="1">
    <source>
        <dbReference type="ARBA" id="ARBA00004236"/>
    </source>
</evidence>
<dbReference type="Pfam" id="PF00015">
    <property type="entry name" value="MCPsignal"/>
    <property type="match status" value="1"/>
</dbReference>
<dbReference type="SUPFAM" id="SSF58104">
    <property type="entry name" value="Methyl-accepting chemotaxis protein (MCP) signaling domain"/>
    <property type="match status" value="1"/>
</dbReference>
<dbReference type="AlphaFoldDB" id="A0A942TAZ3"/>
<dbReference type="PROSITE" id="PS50885">
    <property type="entry name" value="HAMP"/>
    <property type="match status" value="1"/>
</dbReference>
<keyword evidence="12" id="KW-1185">Reference proteome</keyword>
<evidence type="ECO:0000256" key="2">
    <source>
        <dbReference type="ARBA" id="ARBA00022475"/>
    </source>
</evidence>
<organism evidence="10">
    <name type="scientific">Neobacillus citreus</name>
    <dbReference type="NCBI Taxonomy" id="2833578"/>
    <lineage>
        <taxon>Bacteria</taxon>
        <taxon>Bacillati</taxon>
        <taxon>Bacillota</taxon>
        <taxon>Bacilli</taxon>
        <taxon>Bacillales</taxon>
        <taxon>Bacillaceae</taxon>
        <taxon>Neobacillus</taxon>
    </lineage>
</organism>
<comment type="similarity">
    <text evidence="5">Belongs to the methyl-accepting chemotaxis (MCP) protein family.</text>
</comment>
<dbReference type="InterPro" id="IPR004089">
    <property type="entry name" value="MCPsignal_dom"/>
</dbReference>
<evidence type="ECO:0000259" key="9">
    <source>
        <dbReference type="PROSITE" id="PS50885"/>
    </source>
</evidence>
<name>A0A942TAZ3_9BACI</name>
<dbReference type="SMART" id="SM00283">
    <property type="entry name" value="MA"/>
    <property type="match status" value="1"/>
</dbReference>
<dbReference type="SMART" id="SM00304">
    <property type="entry name" value="HAMP"/>
    <property type="match status" value="1"/>
</dbReference>
<evidence type="ECO:0000256" key="7">
    <source>
        <dbReference type="SAM" id="Phobius"/>
    </source>
</evidence>
<evidence type="ECO:0000256" key="6">
    <source>
        <dbReference type="PROSITE-ProRule" id="PRU00284"/>
    </source>
</evidence>
<gene>
    <name evidence="11" type="ORF">KHB02_015820</name>
    <name evidence="10" type="ORF">KHB02_43660</name>
</gene>
<feature type="transmembrane region" description="Helical" evidence="7">
    <location>
        <begin position="16"/>
        <end position="39"/>
    </location>
</feature>
<evidence type="ECO:0000259" key="8">
    <source>
        <dbReference type="PROSITE" id="PS50111"/>
    </source>
</evidence>
<dbReference type="Gene3D" id="1.10.287.950">
    <property type="entry name" value="Methyl-accepting chemotaxis protein"/>
    <property type="match status" value="1"/>
</dbReference>
<evidence type="ECO:0000313" key="11">
    <source>
        <dbReference type="EMBL" id="MCH6266990.1"/>
    </source>
</evidence>
<keyword evidence="4 6" id="KW-0807">Transducer</keyword>
<dbReference type="PANTHER" id="PTHR32089:SF112">
    <property type="entry name" value="LYSOZYME-LIKE PROTEIN-RELATED"/>
    <property type="match status" value="1"/>
</dbReference>
<keyword evidence="7" id="KW-1133">Transmembrane helix</keyword>
<dbReference type="RefSeq" id="WP_213148064.1">
    <property type="nucleotide sequence ID" value="NZ_JAGYPE020000028.1"/>
</dbReference>
<dbReference type="GO" id="GO:0005886">
    <property type="term" value="C:plasma membrane"/>
    <property type="evidence" value="ECO:0007669"/>
    <property type="project" value="UniProtKB-SubCell"/>
</dbReference>
<keyword evidence="3 7" id="KW-0472">Membrane</keyword>
<feature type="domain" description="HAMP" evidence="9">
    <location>
        <begin position="73"/>
        <end position="126"/>
    </location>
</feature>
<sequence length="431" mass="47487">MLGVKKKYKFGLNKRLAIFTTVLAFITYSTSAFFIYYLYGFVSDIINEQLFTLFTLVLGIFWSGVLAYYTATRFITKPLQLLEDTVAKAAKGEIGKDAPVPKIDDEIRSLSLAFNEMLHSVRDIARSIDTNFERTKEKVIQMTMASNVAVEQSQNITRAISEISKGADTSAAAMQATSHSVEDVLLLADEVQEKALKSEELSSEMVNTLNKSKQIIHSFVDDVQEMEKSSKESLESVKRLENHANDVEKIISFVGDIAGQTNLLALNASIEAAHAGDHGKGFAVVAEEIRKLADQSAEAVAGISTLIKNIQREVTNVVNHIIKQVALSNEEANKGSETNKAISKMSHSIDEVVHVVNYIVSLVEQQFNYIGQTVSQSQEVTAIAKGTSVRSLEVASAAEEQTHIIKDVSKLGSELVIQAEELKETIKRFTF</sequence>
<evidence type="ECO:0000256" key="4">
    <source>
        <dbReference type="ARBA" id="ARBA00023224"/>
    </source>
</evidence>
<evidence type="ECO:0000256" key="5">
    <source>
        <dbReference type="ARBA" id="ARBA00029447"/>
    </source>
</evidence>
<keyword evidence="7" id="KW-0812">Transmembrane</keyword>
<feature type="transmembrane region" description="Helical" evidence="7">
    <location>
        <begin position="51"/>
        <end position="71"/>
    </location>
</feature>
<feature type="domain" description="Methyl-accepting transducer" evidence="8">
    <location>
        <begin position="145"/>
        <end position="381"/>
    </location>
</feature>
<dbReference type="CDD" id="cd06225">
    <property type="entry name" value="HAMP"/>
    <property type="match status" value="1"/>
</dbReference>
<dbReference type="EMBL" id="JAGYPE020000028">
    <property type="protein sequence ID" value="MCH6266990.1"/>
    <property type="molecule type" value="Genomic_DNA"/>
</dbReference>
<protein>
    <submittedName>
        <fullName evidence="10">HAMP domain-containing protein</fullName>
    </submittedName>
    <submittedName>
        <fullName evidence="11">Methyl-accepting chemotaxis protein</fullName>
    </submittedName>
</protein>
<evidence type="ECO:0000313" key="12">
    <source>
        <dbReference type="Proteomes" id="UP000677265"/>
    </source>
</evidence>